<dbReference type="InterPro" id="IPR057314">
    <property type="entry name" value="PUB2-4-like_N"/>
</dbReference>
<evidence type="ECO:0000313" key="12">
    <source>
        <dbReference type="Proteomes" id="UP000077755"/>
    </source>
</evidence>
<keyword evidence="7" id="KW-0833">Ubl conjugation pathway</keyword>
<feature type="domain" description="U-box" evidence="10">
    <location>
        <begin position="239"/>
        <end position="302"/>
    </location>
</feature>
<dbReference type="AlphaFoldDB" id="A0AAF1AX29"/>
<dbReference type="SUPFAM" id="SSF57850">
    <property type="entry name" value="RING/U-box"/>
    <property type="match status" value="1"/>
</dbReference>
<feature type="compositionally biased region" description="Low complexity" evidence="8">
    <location>
        <begin position="371"/>
        <end position="384"/>
    </location>
</feature>
<dbReference type="GO" id="GO:0016567">
    <property type="term" value="P:protein ubiquitination"/>
    <property type="evidence" value="ECO:0007669"/>
    <property type="project" value="InterPro"/>
</dbReference>
<evidence type="ECO:0000256" key="2">
    <source>
        <dbReference type="ARBA" id="ARBA00003861"/>
    </source>
</evidence>
<evidence type="ECO:0000256" key="8">
    <source>
        <dbReference type="SAM" id="MobiDB-lite"/>
    </source>
</evidence>
<dbReference type="PANTHER" id="PTHR23315">
    <property type="entry name" value="U BOX DOMAIN-CONTAINING"/>
    <property type="match status" value="1"/>
</dbReference>
<keyword evidence="9" id="KW-0732">Signal</keyword>
<dbReference type="CDD" id="cd16664">
    <property type="entry name" value="RING-Ubox_PUB"/>
    <property type="match status" value="1"/>
</dbReference>
<evidence type="ECO:0000256" key="1">
    <source>
        <dbReference type="ARBA" id="ARBA00000900"/>
    </source>
</evidence>
<dbReference type="InterPro" id="IPR058678">
    <property type="entry name" value="ARM_PUB"/>
</dbReference>
<name>A0AAF1AX29_DAUCS</name>
<dbReference type="EMBL" id="CP093346">
    <property type="protein sequence ID" value="WOG96182.1"/>
    <property type="molecule type" value="Genomic_DNA"/>
</dbReference>
<dbReference type="Pfam" id="PF25240">
    <property type="entry name" value="PUB2_N"/>
    <property type="match status" value="1"/>
</dbReference>
<comment type="catalytic activity">
    <reaction evidence="1">
        <text>S-ubiquitinyl-[E2 ubiquitin-conjugating enzyme]-L-cysteine + [acceptor protein]-L-lysine = [E2 ubiquitin-conjugating enzyme]-L-cysteine + N(6)-ubiquitinyl-[acceptor protein]-L-lysine.</text>
        <dbReference type="EC" id="2.3.2.27"/>
    </reaction>
</comment>
<dbReference type="InterPro" id="IPR011989">
    <property type="entry name" value="ARM-like"/>
</dbReference>
<evidence type="ECO:0000256" key="9">
    <source>
        <dbReference type="SAM" id="SignalP"/>
    </source>
</evidence>
<evidence type="ECO:0000259" key="10">
    <source>
        <dbReference type="SMART" id="SM00504"/>
    </source>
</evidence>
<dbReference type="GO" id="GO:0061630">
    <property type="term" value="F:ubiquitin protein ligase activity"/>
    <property type="evidence" value="ECO:0007669"/>
    <property type="project" value="UniProtKB-EC"/>
</dbReference>
<evidence type="ECO:0000256" key="4">
    <source>
        <dbReference type="ARBA" id="ARBA00012483"/>
    </source>
</evidence>
<dbReference type="SMART" id="SM00504">
    <property type="entry name" value="Ubox"/>
    <property type="match status" value="1"/>
</dbReference>
<reference evidence="11" key="1">
    <citation type="journal article" date="2016" name="Nat. Genet.">
        <title>A high-quality carrot genome assembly provides new insights into carotenoid accumulation and asterid genome evolution.</title>
        <authorList>
            <person name="Iorizzo M."/>
            <person name="Ellison S."/>
            <person name="Senalik D."/>
            <person name="Zeng P."/>
            <person name="Satapoomin P."/>
            <person name="Huang J."/>
            <person name="Bowman M."/>
            <person name="Iovene M."/>
            <person name="Sanseverino W."/>
            <person name="Cavagnaro P."/>
            <person name="Yildiz M."/>
            <person name="Macko-Podgorni A."/>
            <person name="Moranska E."/>
            <person name="Grzebelus E."/>
            <person name="Grzebelus D."/>
            <person name="Ashrafi H."/>
            <person name="Zheng Z."/>
            <person name="Cheng S."/>
            <person name="Spooner D."/>
            <person name="Van Deynze A."/>
            <person name="Simon P."/>
        </authorList>
    </citation>
    <scope>NUCLEOTIDE SEQUENCE</scope>
    <source>
        <tissue evidence="11">Leaf</tissue>
    </source>
</reference>
<dbReference type="Gene3D" id="1.25.10.10">
    <property type="entry name" value="Leucine-rich Repeat Variant"/>
    <property type="match status" value="2"/>
</dbReference>
<dbReference type="EC" id="2.3.2.27" evidence="4"/>
<proteinExistence type="predicted"/>
<dbReference type="SUPFAM" id="SSF48371">
    <property type="entry name" value="ARM repeat"/>
    <property type="match status" value="1"/>
</dbReference>
<dbReference type="PANTHER" id="PTHR23315:SF7">
    <property type="entry name" value="U-BOX DOMAIN-CONTAINING PROTEIN 4"/>
    <property type="match status" value="1"/>
</dbReference>
<dbReference type="InterPro" id="IPR003613">
    <property type="entry name" value="Ubox_domain"/>
</dbReference>
<comment type="function">
    <text evidence="2">Functions as an E3 ubiquitin ligase.</text>
</comment>
<dbReference type="InterPro" id="IPR016024">
    <property type="entry name" value="ARM-type_fold"/>
</dbReference>
<evidence type="ECO:0000256" key="6">
    <source>
        <dbReference type="ARBA" id="ARBA00022737"/>
    </source>
</evidence>
<dbReference type="InterPro" id="IPR013083">
    <property type="entry name" value="Znf_RING/FYVE/PHD"/>
</dbReference>
<accession>A0AAF1AX29</accession>
<dbReference type="Proteomes" id="UP000077755">
    <property type="component" value="Chromosome 4"/>
</dbReference>
<keyword evidence="5" id="KW-0808">Transferase</keyword>
<comment type="pathway">
    <text evidence="3">Protein modification; protein ubiquitination.</text>
</comment>
<dbReference type="Pfam" id="PF04564">
    <property type="entry name" value="U-box"/>
    <property type="match status" value="1"/>
</dbReference>
<evidence type="ECO:0000256" key="7">
    <source>
        <dbReference type="ARBA" id="ARBA00022786"/>
    </source>
</evidence>
<dbReference type="FunFam" id="1.25.10.10:FF:000082">
    <property type="entry name" value="RING-type E3 ubiquitin transferase"/>
    <property type="match status" value="1"/>
</dbReference>
<dbReference type="InterPro" id="IPR000225">
    <property type="entry name" value="Armadillo"/>
</dbReference>
<dbReference type="SMART" id="SM00185">
    <property type="entry name" value="ARM"/>
    <property type="match status" value="6"/>
</dbReference>
<feature type="signal peptide" evidence="9">
    <location>
        <begin position="1"/>
        <end position="22"/>
    </location>
</feature>
<keyword evidence="6" id="KW-0677">Repeat</keyword>
<reference evidence="11" key="2">
    <citation type="submission" date="2022-03" db="EMBL/GenBank/DDBJ databases">
        <title>Draft title - Genomic analysis of global carrot germplasm unveils the trajectory of domestication and the origin of high carotenoid orange carrot.</title>
        <authorList>
            <person name="Iorizzo M."/>
            <person name="Ellison S."/>
            <person name="Senalik D."/>
            <person name="Macko-Podgorni A."/>
            <person name="Grzebelus D."/>
            <person name="Bostan H."/>
            <person name="Rolling W."/>
            <person name="Curaba J."/>
            <person name="Simon P."/>
        </authorList>
    </citation>
    <scope>NUCLEOTIDE SEQUENCE</scope>
    <source>
        <tissue evidence="11">Leaf</tissue>
    </source>
</reference>
<organism evidence="11 12">
    <name type="scientific">Daucus carota subsp. sativus</name>
    <name type="common">Carrot</name>
    <dbReference type="NCBI Taxonomy" id="79200"/>
    <lineage>
        <taxon>Eukaryota</taxon>
        <taxon>Viridiplantae</taxon>
        <taxon>Streptophyta</taxon>
        <taxon>Embryophyta</taxon>
        <taxon>Tracheophyta</taxon>
        <taxon>Spermatophyta</taxon>
        <taxon>Magnoliopsida</taxon>
        <taxon>eudicotyledons</taxon>
        <taxon>Gunneridae</taxon>
        <taxon>Pentapetalae</taxon>
        <taxon>asterids</taxon>
        <taxon>campanulids</taxon>
        <taxon>Apiales</taxon>
        <taxon>Apiaceae</taxon>
        <taxon>Apioideae</taxon>
        <taxon>Scandiceae</taxon>
        <taxon>Daucinae</taxon>
        <taxon>Daucus</taxon>
        <taxon>Daucus sect. Daucus</taxon>
    </lineage>
</organism>
<sequence>MGISNLKALLHDISCLLGLSSCENVSFEPVKRYYQKVEEILMVIKLVLDAVHDAQVAFDESLQEEFASFSGLVNELREVFETCHPLMSKTYFVLQVESLMTKVHSSSSDMFEFLKGSDQYLHDKLSTATLEHCLQKIKHWGFDQTSALIKREVRNMGDNSDPDLECLVKITDSLSLKSNQELLIEAVALENLKGNVDKSDRKGEANYLHQLLALVTCMHEQFVLLKLSESYETVHIPANVCCPLSLEVMTDPVIVASGQTYERAFIQRWFKLGLTVCPKTRQTLAHTNLIPNYIAKALITNWCESNGVDLPESVKSVKLNWHSSLLDHATSGAAFDPHMAQLRNNQFTLSDSTQTLGCLEECFTNNGEIVSTSHPRSSPEDSSSGETVNGRVLGMDSLSSPASETRTIISDVETHIKKMVEDLKCTSMEVKRDATAELRLLAKYNMDNRIIITNCGGIPLLVNLLLSEDMKTQENAVTALLNLSINDDSKAAIVGADAIEPLIHVLESGTDEAKENSAATFFSLSVNKENRVMIGKSRVIQPLVNLLGNGTLRGKTDAATALYNLSMFHKNMVKIVQAGAVKYLVELMDPAAGLVDKAVVLLSNLATIPEGRSAIVDEGGIPVLVEVVELGSARGKENAAAALLQLCTDSSKICKMILQEGAVPPLVSLSQSGTTRAKEKAQALLTCFRDQLLTR</sequence>
<gene>
    <name evidence="11" type="ORF">DCAR_0415513</name>
</gene>
<keyword evidence="12" id="KW-1185">Reference proteome</keyword>
<evidence type="ECO:0000256" key="5">
    <source>
        <dbReference type="ARBA" id="ARBA00022679"/>
    </source>
</evidence>
<evidence type="ECO:0000313" key="11">
    <source>
        <dbReference type="EMBL" id="WOG96182.1"/>
    </source>
</evidence>
<evidence type="ECO:0000256" key="3">
    <source>
        <dbReference type="ARBA" id="ARBA00004906"/>
    </source>
</evidence>
<feature type="region of interest" description="Disordered" evidence="8">
    <location>
        <begin position="370"/>
        <end position="398"/>
    </location>
</feature>
<dbReference type="InterPro" id="IPR045210">
    <property type="entry name" value="RING-Ubox_PUB"/>
</dbReference>
<feature type="chain" id="PRO_5041980868" description="RING-type E3 ubiquitin transferase" evidence="9">
    <location>
        <begin position="23"/>
        <end position="695"/>
    </location>
</feature>
<protein>
    <recommendedName>
        <fullName evidence="4">RING-type E3 ubiquitin transferase</fullName>
        <ecNumber evidence="4">2.3.2.27</ecNumber>
    </recommendedName>
</protein>
<dbReference type="Pfam" id="PF25598">
    <property type="entry name" value="ARM_PUB"/>
    <property type="match status" value="1"/>
</dbReference>
<dbReference type="Gene3D" id="3.30.40.10">
    <property type="entry name" value="Zinc/RING finger domain, C3HC4 (zinc finger)"/>
    <property type="match status" value="1"/>
</dbReference>